<dbReference type="Pfam" id="PF13358">
    <property type="entry name" value="DDE_3"/>
    <property type="match status" value="1"/>
</dbReference>
<dbReference type="Proteomes" id="UP000031668">
    <property type="component" value="Unassembled WGS sequence"/>
</dbReference>
<evidence type="ECO:0000256" key="1">
    <source>
        <dbReference type="SAM" id="MobiDB-lite"/>
    </source>
</evidence>
<proteinExistence type="predicted"/>
<reference evidence="3 4" key="1">
    <citation type="journal article" date="2014" name="Genome Biol. Evol.">
        <title>The genome of the myxosporean Thelohanellus kitauei shows adaptations to nutrient acquisition within its fish host.</title>
        <authorList>
            <person name="Yang Y."/>
            <person name="Xiong J."/>
            <person name="Zhou Z."/>
            <person name="Huo F."/>
            <person name="Miao W."/>
            <person name="Ran C."/>
            <person name="Liu Y."/>
            <person name="Zhang J."/>
            <person name="Feng J."/>
            <person name="Wang M."/>
            <person name="Wang M."/>
            <person name="Wang L."/>
            <person name="Yao B."/>
        </authorList>
    </citation>
    <scope>NUCLEOTIDE SEQUENCE [LARGE SCALE GENOMIC DNA]</scope>
    <source>
        <strain evidence="3">Wuqing</strain>
    </source>
</reference>
<feature type="domain" description="Tc1-like transposase DDE" evidence="2">
    <location>
        <begin position="84"/>
        <end position="139"/>
    </location>
</feature>
<dbReference type="GO" id="GO:0003676">
    <property type="term" value="F:nucleic acid binding"/>
    <property type="evidence" value="ECO:0007669"/>
    <property type="project" value="InterPro"/>
</dbReference>
<evidence type="ECO:0000313" key="4">
    <source>
        <dbReference type="Proteomes" id="UP000031668"/>
    </source>
</evidence>
<sequence length="158" mass="18650">MHNRNQGRLEDKFDGLLIIEQEKYPFYIISDPVCPNRSKKGTSKFAVSRKQERGRTTKKTKRTRHALVYRFRKKGVVCSISRHAHYISSYSIFIMDNVKLHKTNRVKTLMQEKGRWVIYLPPYSPLIIQIDNLSTKCMKIAKPEYQRSEIDLFNNVAQ</sequence>
<comment type="caution">
    <text evidence="3">The sequence shown here is derived from an EMBL/GenBank/DDBJ whole genome shotgun (WGS) entry which is preliminary data.</text>
</comment>
<dbReference type="EMBL" id="JWZT01003015">
    <property type="protein sequence ID" value="KII67907.1"/>
    <property type="molecule type" value="Genomic_DNA"/>
</dbReference>
<dbReference type="OrthoDB" id="7756340at2759"/>
<dbReference type="InterPro" id="IPR038717">
    <property type="entry name" value="Tc1-like_DDE_dom"/>
</dbReference>
<dbReference type="Gene3D" id="3.30.420.10">
    <property type="entry name" value="Ribonuclease H-like superfamily/Ribonuclease H"/>
    <property type="match status" value="1"/>
</dbReference>
<organism evidence="3 4">
    <name type="scientific">Thelohanellus kitauei</name>
    <name type="common">Myxosporean</name>
    <dbReference type="NCBI Taxonomy" id="669202"/>
    <lineage>
        <taxon>Eukaryota</taxon>
        <taxon>Metazoa</taxon>
        <taxon>Cnidaria</taxon>
        <taxon>Myxozoa</taxon>
        <taxon>Myxosporea</taxon>
        <taxon>Bivalvulida</taxon>
        <taxon>Platysporina</taxon>
        <taxon>Myxobolidae</taxon>
        <taxon>Thelohanellus</taxon>
    </lineage>
</organism>
<evidence type="ECO:0000313" key="3">
    <source>
        <dbReference type="EMBL" id="KII67907.1"/>
    </source>
</evidence>
<dbReference type="InterPro" id="IPR036397">
    <property type="entry name" value="RNaseH_sf"/>
</dbReference>
<protein>
    <recommendedName>
        <fullName evidence="2">Tc1-like transposase DDE domain-containing protein</fullName>
    </recommendedName>
</protein>
<gene>
    <name evidence="3" type="ORF">RF11_16486</name>
</gene>
<accession>A0A0C2N1X7</accession>
<evidence type="ECO:0000259" key="2">
    <source>
        <dbReference type="Pfam" id="PF13358"/>
    </source>
</evidence>
<feature type="region of interest" description="Disordered" evidence="1">
    <location>
        <begin position="38"/>
        <end position="60"/>
    </location>
</feature>
<name>A0A0C2N1X7_THEKT</name>
<dbReference type="AlphaFoldDB" id="A0A0C2N1X7"/>
<keyword evidence="4" id="KW-1185">Reference proteome</keyword>